<organism evidence="8 9">
    <name type="scientific">Phycomyces blakesleeanus</name>
    <dbReference type="NCBI Taxonomy" id="4837"/>
    <lineage>
        <taxon>Eukaryota</taxon>
        <taxon>Fungi</taxon>
        <taxon>Fungi incertae sedis</taxon>
        <taxon>Mucoromycota</taxon>
        <taxon>Mucoromycotina</taxon>
        <taxon>Mucoromycetes</taxon>
        <taxon>Mucorales</taxon>
        <taxon>Phycomycetaceae</taxon>
        <taxon>Phycomyces</taxon>
    </lineage>
</organism>
<dbReference type="Proteomes" id="UP001448207">
    <property type="component" value="Unassembled WGS sequence"/>
</dbReference>
<dbReference type="SMART" id="SM00906">
    <property type="entry name" value="Fungal_trans"/>
    <property type="match status" value="1"/>
</dbReference>
<feature type="region of interest" description="Disordered" evidence="6">
    <location>
        <begin position="611"/>
        <end position="630"/>
    </location>
</feature>
<evidence type="ECO:0000256" key="5">
    <source>
        <dbReference type="ARBA" id="ARBA00023242"/>
    </source>
</evidence>
<gene>
    <name evidence="8" type="ORF">J3Q64DRAFT_1808281</name>
</gene>
<keyword evidence="5" id="KW-0539">Nucleus</keyword>
<evidence type="ECO:0000256" key="4">
    <source>
        <dbReference type="ARBA" id="ARBA00023163"/>
    </source>
</evidence>
<evidence type="ECO:0000256" key="3">
    <source>
        <dbReference type="ARBA" id="ARBA00023015"/>
    </source>
</evidence>
<dbReference type="InterPro" id="IPR050815">
    <property type="entry name" value="TF_fung"/>
</dbReference>
<feature type="region of interest" description="Disordered" evidence="6">
    <location>
        <begin position="439"/>
        <end position="486"/>
    </location>
</feature>
<keyword evidence="4" id="KW-0804">Transcription</keyword>
<feature type="compositionally biased region" description="Low complexity" evidence="6">
    <location>
        <begin position="453"/>
        <end position="483"/>
    </location>
</feature>
<dbReference type="EMBL" id="JBCLYO010000003">
    <property type="protein sequence ID" value="KAL0091579.1"/>
    <property type="molecule type" value="Genomic_DNA"/>
</dbReference>
<evidence type="ECO:0000313" key="9">
    <source>
        <dbReference type="Proteomes" id="UP001448207"/>
    </source>
</evidence>
<evidence type="ECO:0000259" key="7">
    <source>
        <dbReference type="SMART" id="SM00906"/>
    </source>
</evidence>
<keyword evidence="2" id="KW-0479">Metal-binding</keyword>
<accession>A0ABR3B7F6</accession>
<comment type="subcellular location">
    <subcellularLocation>
        <location evidence="1">Nucleus</location>
    </subcellularLocation>
</comment>
<dbReference type="Pfam" id="PF04082">
    <property type="entry name" value="Fungal_trans"/>
    <property type="match status" value="1"/>
</dbReference>
<dbReference type="PANTHER" id="PTHR47338:SF11">
    <property type="entry name" value="ZN(II)2CYS6 TRANSCRIPTION FACTOR (EUROFUNG)"/>
    <property type="match status" value="1"/>
</dbReference>
<evidence type="ECO:0000256" key="2">
    <source>
        <dbReference type="ARBA" id="ARBA00022723"/>
    </source>
</evidence>
<protein>
    <submittedName>
        <fullName evidence="8">Fungal-specific transcription factor domain-containing protein</fullName>
    </submittedName>
</protein>
<sequence length="630" mass="70637">MHLVDLFFKYINSVFPLIHRATLKQSINDGTVSRPLLWSVMAIGARFSDHPMIKTDPPYWAGEKFSVKATSMINATSLEPTISNLQFWGVMSCLEYGRASGPKAWIYGCIAVRICQELGLNREESLCVPILDKNGGVDTVAMALRRRIFWSCLCIDKFSSAGTNRPQYFDKVDTDANTPTVPESLLLRDPFQCVTVDGREITNDPLIDVSRYYLKLLGIFGEVNKFMARAKNDTAAISWPPIAEFTMLDKQLRNWKDTFPKRFQFTPANLQHHKENASLNYINMWLCSHAVWCTSVLVLHRGSLAYSELAAGDVSEELYQEIQSSINTCKSCVDSAMPVFQALKDLCGINLLPYMGYSAYIFATVLMTSTFSKDPESCKKSSRGLTILYDLIECLKDYWPMCERLATTTRDLLAAHNRLYDTQYRQNYLFDQSIPDMTTYSKSSETRHTPQRPSSTTPAPETPPTTVTTPNSTNNPTRNSINSLVQSPSAGYPYNNFGSSIMTHNPQNYSLPITQPINPHVNNSTLQQPFSLLSDHSQNEGGIGVGGDIDFNSSEFLYDSALFGQIMLDASSRGANTNATSSFQFDMPPMINYPNSNNPNQNLPLYQNSQMIPGTNTQQTYSPSKALWET</sequence>
<dbReference type="InterPro" id="IPR007219">
    <property type="entry name" value="XnlR_reg_dom"/>
</dbReference>
<keyword evidence="9" id="KW-1185">Reference proteome</keyword>
<dbReference type="PANTHER" id="PTHR47338">
    <property type="entry name" value="ZN(II)2CYS6 TRANSCRIPTION FACTOR (EUROFUNG)-RELATED"/>
    <property type="match status" value="1"/>
</dbReference>
<feature type="domain" description="Xylanolytic transcriptional activator regulatory" evidence="7">
    <location>
        <begin position="104"/>
        <end position="185"/>
    </location>
</feature>
<evidence type="ECO:0000313" key="8">
    <source>
        <dbReference type="EMBL" id="KAL0091579.1"/>
    </source>
</evidence>
<proteinExistence type="predicted"/>
<keyword evidence="3" id="KW-0805">Transcription regulation</keyword>
<evidence type="ECO:0000256" key="6">
    <source>
        <dbReference type="SAM" id="MobiDB-lite"/>
    </source>
</evidence>
<reference evidence="8 9" key="1">
    <citation type="submission" date="2024-04" db="EMBL/GenBank/DDBJ databases">
        <title>Symmetric and asymmetric DNA N6-adenine methylation regulates different biological responses in Mucorales.</title>
        <authorList>
            <consortium name="Lawrence Berkeley National Laboratory"/>
            <person name="Lax C."/>
            <person name="Mondo S.J."/>
            <person name="Osorio-Concepcion M."/>
            <person name="Muszewska A."/>
            <person name="Corrochano-Luque M."/>
            <person name="Gutierrez G."/>
            <person name="Riley R."/>
            <person name="Lipzen A."/>
            <person name="Guo J."/>
            <person name="Hundley H."/>
            <person name="Amirebrahimi M."/>
            <person name="Ng V."/>
            <person name="Lorenzo-Gutierrez D."/>
            <person name="Binder U."/>
            <person name="Yang J."/>
            <person name="Song Y."/>
            <person name="Canovas D."/>
            <person name="Navarro E."/>
            <person name="Freitag M."/>
            <person name="Gabaldon T."/>
            <person name="Grigoriev I.V."/>
            <person name="Corrochano L.M."/>
            <person name="Nicolas F.E."/>
            <person name="Garre V."/>
        </authorList>
    </citation>
    <scope>NUCLEOTIDE SEQUENCE [LARGE SCALE GENOMIC DNA]</scope>
    <source>
        <strain evidence="8 9">L51</strain>
    </source>
</reference>
<dbReference type="CDD" id="cd12148">
    <property type="entry name" value="fungal_TF_MHR"/>
    <property type="match status" value="1"/>
</dbReference>
<comment type="caution">
    <text evidence="8">The sequence shown here is derived from an EMBL/GenBank/DDBJ whole genome shotgun (WGS) entry which is preliminary data.</text>
</comment>
<evidence type="ECO:0000256" key="1">
    <source>
        <dbReference type="ARBA" id="ARBA00004123"/>
    </source>
</evidence>
<name>A0ABR3B7F6_PHYBL</name>
<feature type="compositionally biased region" description="Polar residues" evidence="6">
    <location>
        <begin position="611"/>
        <end position="623"/>
    </location>
</feature>